<dbReference type="InterPro" id="IPR005119">
    <property type="entry name" value="LysR_subst-bd"/>
</dbReference>
<dbReference type="Gene3D" id="1.10.10.10">
    <property type="entry name" value="Winged helix-like DNA-binding domain superfamily/Winged helix DNA-binding domain"/>
    <property type="match status" value="1"/>
</dbReference>
<evidence type="ECO:0000313" key="8">
    <source>
        <dbReference type="Proteomes" id="UP000325933"/>
    </source>
</evidence>
<dbReference type="GO" id="GO:0003677">
    <property type="term" value="F:DNA binding"/>
    <property type="evidence" value="ECO:0007669"/>
    <property type="project" value="UniProtKB-KW"/>
</dbReference>
<keyword evidence="9" id="KW-1185">Reference proteome</keyword>
<feature type="domain" description="HTH lysR-type" evidence="5">
    <location>
        <begin position="5"/>
        <end position="62"/>
    </location>
</feature>
<dbReference type="Pfam" id="PF00126">
    <property type="entry name" value="HTH_1"/>
    <property type="match status" value="1"/>
</dbReference>
<dbReference type="Gene3D" id="3.40.190.290">
    <property type="match status" value="1"/>
</dbReference>
<dbReference type="CDD" id="cd08475">
    <property type="entry name" value="PBP2_CrgA_like_6"/>
    <property type="match status" value="1"/>
</dbReference>
<evidence type="ECO:0000256" key="2">
    <source>
        <dbReference type="ARBA" id="ARBA00023015"/>
    </source>
</evidence>
<dbReference type="Proteomes" id="UP000326364">
    <property type="component" value="Unassembled WGS sequence"/>
</dbReference>
<name>A0A5J5I8T4_9SPHN</name>
<dbReference type="AlphaFoldDB" id="A0A5J5I8T4"/>
<comment type="similarity">
    <text evidence="1">Belongs to the LysR transcriptional regulatory family.</text>
</comment>
<dbReference type="FunFam" id="1.10.10.10:FF:000001">
    <property type="entry name" value="LysR family transcriptional regulator"/>
    <property type="match status" value="1"/>
</dbReference>
<dbReference type="PANTHER" id="PTHR30537:SF5">
    <property type="entry name" value="HTH-TYPE TRANSCRIPTIONAL ACTIVATOR TTDR-RELATED"/>
    <property type="match status" value="1"/>
</dbReference>
<organism evidence="7 8">
    <name type="scientific">Sphingobium limneticum</name>
    <dbReference type="NCBI Taxonomy" id="1007511"/>
    <lineage>
        <taxon>Bacteria</taxon>
        <taxon>Pseudomonadati</taxon>
        <taxon>Pseudomonadota</taxon>
        <taxon>Alphaproteobacteria</taxon>
        <taxon>Sphingomonadales</taxon>
        <taxon>Sphingomonadaceae</taxon>
        <taxon>Sphingobium</taxon>
    </lineage>
</organism>
<reference evidence="8 9" key="1">
    <citation type="submission" date="2019-09" db="EMBL/GenBank/DDBJ databases">
        <authorList>
            <person name="Feng G."/>
        </authorList>
    </citation>
    <scope>NUCLEOTIDE SEQUENCE [LARGE SCALE GENOMIC DNA]</scope>
    <source>
        <strain evidence="7 8">KACC 19283</strain>
        <strain evidence="6 9">KACC 19284</strain>
    </source>
</reference>
<accession>A0A5J5I8T4</accession>
<dbReference type="Proteomes" id="UP000325933">
    <property type="component" value="Unassembled WGS sequence"/>
</dbReference>
<keyword evidence="4" id="KW-0804">Transcription</keyword>
<dbReference type="SUPFAM" id="SSF46785">
    <property type="entry name" value="Winged helix' DNA-binding domain"/>
    <property type="match status" value="1"/>
</dbReference>
<dbReference type="PROSITE" id="PS50931">
    <property type="entry name" value="HTH_LYSR"/>
    <property type="match status" value="1"/>
</dbReference>
<evidence type="ECO:0000313" key="9">
    <source>
        <dbReference type="Proteomes" id="UP000326364"/>
    </source>
</evidence>
<evidence type="ECO:0000256" key="1">
    <source>
        <dbReference type="ARBA" id="ARBA00009437"/>
    </source>
</evidence>
<dbReference type="SUPFAM" id="SSF53850">
    <property type="entry name" value="Periplasmic binding protein-like II"/>
    <property type="match status" value="1"/>
</dbReference>
<dbReference type="EMBL" id="VYQA01000001">
    <property type="protein sequence ID" value="KAA9033797.1"/>
    <property type="molecule type" value="Genomic_DNA"/>
</dbReference>
<evidence type="ECO:0000256" key="4">
    <source>
        <dbReference type="ARBA" id="ARBA00023163"/>
    </source>
</evidence>
<dbReference type="InterPro" id="IPR000847">
    <property type="entry name" value="LysR_HTH_N"/>
</dbReference>
<dbReference type="PANTHER" id="PTHR30537">
    <property type="entry name" value="HTH-TYPE TRANSCRIPTIONAL REGULATOR"/>
    <property type="match status" value="1"/>
</dbReference>
<sequence length="303" mass="33189">MISSERLNGIRAFVQAEQSGSFAKASERLGLSQSAVSKAIARLEYRLGVKLFFRTTRHLSLTDEGRAYYQSCLRALAELASAEAALADRKASPSGTLRINLPELFGRKRVIPALLDLANRYPLLNLDVSFDNRIVDLAEEGYDLSVRIGHLPDSSGLIARKLGEQDLLICAAASYCAARDIPTEADELGNHRAITHLREGREDPWLFLDGDGAVKRTVVRGSHRFASFDAIASATVAGMGIAQLPAWLVADQLRSGELISIFPHLQQPRLPIHVIWLETRDMTPRVRATVDALVSALSPPSIL</sequence>
<proteinExistence type="inferred from homology"/>
<dbReference type="InterPro" id="IPR058163">
    <property type="entry name" value="LysR-type_TF_proteobact-type"/>
</dbReference>
<dbReference type="GO" id="GO:0003700">
    <property type="term" value="F:DNA-binding transcription factor activity"/>
    <property type="evidence" value="ECO:0007669"/>
    <property type="project" value="InterPro"/>
</dbReference>
<evidence type="ECO:0000256" key="3">
    <source>
        <dbReference type="ARBA" id="ARBA00023125"/>
    </source>
</evidence>
<dbReference type="InterPro" id="IPR036388">
    <property type="entry name" value="WH-like_DNA-bd_sf"/>
</dbReference>
<dbReference type="PRINTS" id="PR00039">
    <property type="entry name" value="HTHLYSR"/>
</dbReference>
<comment type="caution">
    <text evidence="7">The sequence shown here is derived from an EMBL/GenBank/DDBJ whole genome shotgun (WGS) entry which is preliminary data.</text>
</comment>
<evidence type="ECO:0000313" key="7">
    <source>
        <dbReference type="EMBL" id="KAA9033797.1"/>
    </source>
</evidence>
<evidence type="ECO:0000259" key="5">
    <source>
        <dbReference type="PROSITE" id="PS50931"/>
    </source>
</evidence>
<dbReference type="InterPro" id="IPR036390">
    <property type="entry name" value="WH_DNA-bd_sf"/>
</dbReference>
<dbReference type="Pfam" id="PF03466">
    <property type="entry name" value="LysR_substrate"/>
    <property type="match status" value="1"/>
</dbReference>
<dbReference type="EMBL" id="VYQB01000001">
    <property type="protein sequence ID" value="KAA9021435.1"/>
    <property type="molecule type" value="Genomic_DNA"/>
</dbReference>
<keyword evidence="3" id="KW-0238">DNA-binding</keyword>
<gene>
    <name evidence="7" type="ORF">F4U95_01700</name>
    <name evidence="6" type="ORF">F4U96_01700</name>
</gene>
<protein>
    <submittedName>
        <fullName evidence="7">LysR family transcriptional regulator</fullName>
    </submittedName>
</protein>
<evidence type="ECO:0000313" key="6">
    <source>
        <dbReference type="EMBL" id="KAA9021435.1"/>
    </source>
</evidence>
<keyword evidence="2" id="KW-0805">Transcription regulation</keyword>